<organism evidence="2 3">
    <name type="scientific">Pelagicoccus albus</name>
    <dbReference type="NCBI Taxonomy" id="415222"/>
    <lineage>
        <taxon>Bacteria</taxon>
        <taxon>Pseudomonadati</taxon>
        <taxon>Verrucomicrobiota</taxon>
        <taxon>Opitutia</taxon>
        <taxon>Puniceicoccales</taxon>
        <taxon>Pelagicoccaceae</taxon>
        <taxon>Pelagicoccus</taxon>
    </lineage>
</organism>
<evidence type="ECO:0000313" key="3">
    <source>
        <dbReference type="Proteomes" id="UP000526501"/>
    </source>
</evidence>
<sequence length="394" mass="43575">MPTSVEIIHNGEPRLDASDHLLKLETFEDWLIGRCSNIVLENRLPLGSKATDELPFFKTPFLMGDVIEVVVDGTRLMKGFVRGLEGIYESGTHPCLRLYVGSELERLAADERSELHQELGLSDLVESACSRCGLQLDWKGGSGLMETLAQESETDYDLLTDLLVESDLYWYINDEDWLVVAKRHVSPPSSLTLNPKRKLKSFRAVADVGGMATEVKSELMDESTGSPVRVSVSANSLPNRSSGSNAGPAAAEFVFGPCLHSWPGGRMGYSHLQEGAVSVFRQICRQFILGEGECVFSPSMQVGSRLRFSGLGGPYDGVAFVSEVRHCYDRDQGWRTYFDCEFSESGLFHKKKLAKPKVRRARATRSPSTSSRIVSNRRTRSVRPSGFGNVNPAN</sequence>
<reference evidence="2 3" key="1">
    <citation type="submission" date="2020-07" db="EMBL/GenBank/DDBJ databases">
        <authorList>
            <person name="Feng X."/>
        </authorList>
    </citation>
    <scope>NUCLEOTIDE SEQUENCE [LARGE SCALE GENOMIC DNA]</scope>
    <source>
        <strain evidence="2 3">JCM23202</strain>
    </source>
</reference>
<dbReference type="SUPFAM" id="SSF69279">
    <property type="entry name" value="Phage tail proteins"/>
    <property type="match status" value="1"/>
</dbReference>
<evidence type="ECO:0008006" key="4">
    <source>
        <dbReference type="Google" id="ProtNLM"/>
    </source>
</evidence>
<comment type="caution">
    <text evidence="2">The sequence shown here is derived from an EMBL/GenBank/DDBJ whole genome shotgun (WGS) entry which is preliminary data.</text>
</comment>
<keyword evidence="3" id="KW-1185">Reference proteome</keyword>
<gene>
    <name evidence="2" type="ORF">H5P27_02540</name>
</gene>
<name>A0A7X1E8L6_9BACT</name>
<dbReference type="AlphaFoldDB" id="A0A7X1E8L6"/>
<feature type="region of interest" description="Disordered" evidence="1">
    <location>
        <begin position="358"/>
        <end position="394"/>
    </location>
</feature>
<proteinExistence type="predicted"/>
<protein>
    <recommendedName>
        <fullName evidence="4">Phage protein D</fullName>
    </recommendedName>
</protein>
<dbReference type="RefSeq" id="WP_185658802.1">
    <property type="nucleotide sequence ID" value="NZ_CAWPOO010000005.1"/>
</dbReference>
<dbReference type="EMBL" id="JACHVC010000005">
    <property type="protein sequence ID" value="MBC2604912.1"/>
    <property type="molecule type" value="Genomic_DNA"/>
</dbReference>
<dbReference type="Proteomes" id="UP000526501">
    <property type="component" value="Unassembled WGS sequence"/>
</dbReference>
<evidence type="ECO:0000256" key="1">
    <source>
        <dbReference type="SAM" id="MobiDB-lite"/>
    </source>
</evidence>
<accession>A0A7X1E8L6</accession>
<evidence type="ECO:0000313" key="2">
    <source>
        <dbReference type="EMBL" id="MBC2604912.1"/>
    </source>
</evidence>